<keyword evidence="2" id="KW-0732">Signal</keyword>
<sequence length="404" mass="46580">MVHSRLLWTTWLMVTIYDVRYTSDSVFERCCRAIHLGVMIGFAEFGTNFDPENQIKVIFQSLSLFLAASRFTLAMQYGLLAWQVRKYTDGKKPLITTAALHFIAAAIYFGISFRYDVGKNSRVYVMWYITGTIETALHLGFSNLSRVLSFIGTHFGERMNLLTLIIVGEGRPYQKYRSCIILLKNITLLVKDTYIKDISSKWSRYKIYFDWLHEGQHGPMFEAHQVWWAVIHLPFHIALVLMLEGVMQFVSYVRIMETVNSSMQQLENASVYLEDAPTSKEVSETLGDIVYNFLEEYPPPEILETYERTNETLEHIAEIDDSFWDDSNYSPDNPVYVEWSKDVADLYSTMVNAVFYAFGIEQPGEEESGATGHEDHVELQTTLAISERYRLTAGNNNLILLKDL</sequence>
<proteinExistence type="predicted"/>
<keyword evidence="4" id="KW-1185">Reference proteome</keyword>
<evidence type="ECO:0000256" key="1">
    <source>
        <dbReference type="SAM" id="Phobius"/>
    </source>
</evidence>
<feature type="transmembrane region" description="Helical" evidence="1">
    <location>
        <begin position="94"/>
        <end position="111"/>
    </location>
</feature>
<reference evidence="3 4" key="1">
    <citation type="submission" date="2024-02" db="EMBL/GenBank/DDBJ databases">
        <title>De novo assembly and annotation of 12 fungi associated with fruit tree decline syndrome in Ontario, Canada.</title>
        <authorList>
            <person name="Sulman M."/>
            <person name="Ellouze W."/>
            <person name="Ilyukhin E."/>
        </authorList>
    </citation>
    <scope>NUCLEOTIDE SEQUENCE [LARGE SCALE GENOMIC DNA]</scope>
    <source>
        <strain evidence="3 4">M11/M66-122</strain>
    </source>
</reference>
<accession>A0AAN9YQ39</accession>
<feature type="transmembrane region" description="Helical" evidence="1">
    <location>
        <begin position="62"/>
        <end position="82"/>
    </location>
</feature>
<dbReference type="PANTHER" id="PTHR42101:SF1">
    <property type="entry name" value="LOW TEMPERATURE REQUIREMENT A"/>
    <property type="match status" value="1"/>
</dbReference>
<gene>
    <name evidence="3" type="ORF">SLS62_008083</name>
</gene>
<dbReference type="Proteomes" id="UP001320420">
    <property type="component" value="Unassembled WGS sequence"/>
</dbReference>
<feature type="transmembrane region" description="Helical" evidence="1">
    <location>
        <begin position="123"/>
        <end position="141"/>
    </location>
</feature>
<evidence type="ECO:0000313" key="3">
    <source>
        <dbReference type="EMBL" id="KAK7749974.1"/>
    </source>
</evidence>
<feature type="chain" id="PRO_5042893695" description="Gustatory receptor" evidence="2">
    <location>
        <begin position="22"/>
        <end position="404"/>
    </location>
</feature>
<keyword evidence="1" id="KW-0812">Transmembrane</keyword>
<name>A0AAN9YQ39_9PEZI</name>
<comment type="caution">
    <text evidence="3">The sequence shown here is derived from an EMBL/GenBank/DDBJ whole genome shotgun (WGS) entry which is preliminary data.</text>
</comment>
<evidence type="ECO:0000256" key="2">
    <source>
        <dbReference type="SAM" id="SignalP"/>
    </source>
</evidence>
<organism evidence="3 4">
    <name type="scientific">Diatrype stigma</name>
    <dbReference type="NCBI Taxonomy" id="117547"/>
    <lineage>
        <taxon>Eukaryota</taxon>
        <taxon>Fungi</taxon>
        <taxon>Dikarya</taxon>
        <taxon>Ascomycota</taxon>
        <taxon>Pezizomycotina</taxon>
        <taxon>Sordariomycetes</taxon>
        <taxon>Xylariomycetidae</taxon>
        <taxon>Xylariales</taxon>
        <taxon>Diatrypaceae</taxon>
        <taxon>Diatrype</taxon>
    </lineage>
</organism>
<feature type="signal peptide" evidence="2">
    <location>
        <begin position="1"/>
        <end position="21"/>
    </location>
</feature>
<dbReference type="AlphaFoldDB" id="A0AAN9YQ39"/>
<protein>
    <recommendedName>
        <fullName evidence="5">Gustatory receptor</fullName>
    </recommendedName>
</protein>
<evidence type="ECO:0000313" key="4">
    <source>
        <dbReference type="Proteomes" id="UP001320420"/>
    </source>
</evidence>
<dbReference type="EMBL" id="JAKJXP020000072">
    <property type="protein sequence ID" value="KAK7749974.1"/>
    <property type="molecule type" value="Genomic_DNA"/>
</dbReference>
<keyword evidence="1" id="KW-0472">Membrane</keyword>
<dbReference type="PANTHER" id="PTHR42101">
    <property type="entry name" value="CHROMOSOME 16, WHOLE GENOME SHOTGUN SEQUENCE"/>
    <property type="match status" value="1"/>
</dbReference>
<evidence type="ECO:0008006" key="5">
    <source>
        <dbReference type="Google" id="ProtNLM"/>
    </source>
</evidence>
<keyword evidence="1" id="KW-1133">Transmembrane helix</keyword>